<dbReference type="KEGG" id="cmah:C1I91_04725"/>
<dbReference type="AlphaFoldDB" id="A0A3R5U3V7"/>
<evidence type="ECO:0000313" key="2">
    <source>
        <dbReference type="Proteomes" id="UP000286268"/>
    </source>
</evidence>
<evidence type="ECO:0000313" key="1">
    <source>
        <dbReference type="EMBL" id="QAA31019.1"/>
    </source>
</evidence>
<proteinExistence type="predicted"/>
<keyword evidence="2" id="KW-1185">Reference proteome</keyword>
<reference evidence="1 2" key="1">
    <citation type="submission" date="2018-01" db="EMBL/GenBank/DDBJ databases">
        <title>Genome Sequencing and Assembly of Anaerobacter polyendosporus strain CT4.</title>
        <authorList>
            <person name="Tachaapaikoon C."/>
            <person name="Sutheeworapong S."/>
            <person name="Jenjaroenpun P."/>
            <person name="Wongsurawat T."/>
            <person name="Nookeaw I."/>
            <person name="Cheawchanlertfa P."/>
            <person name="Kosugi A."/>
            <person name="Cheevadhanarak S."/>
            <person name="Ratanakhanokchai K."/>
        </authorList>
    </citation>
    <scope>NUCLEOTIDE SEQUENCE [LARGE SCALE GENOMIC DNA]</scope>
    <source>
        <strain evidence="1 2">CT4</strain>
    </source>
</reference>
<name>A0A3R5U3V7_9CLOT</name>
<dbReference type="EMBL" id="CP025746">
    <property type="protein sequence ID" value="QAA31019.1"/>
    <property type="molecule type" value="Genomic_DNA"/>
</dbReference>
<organism evidence="1 2">
    <name type="scientific">Clostridium manihotivorum</name>
    <dbReference type="NCBI Taxonomy" id="2320868"/>
    <lineage>
        <taxon>Bacteria</taxon>
        <taxon>Bacillati</taxon>
        <taxon>Bacillota</taxon>
        <taxon>Clostridia</taxon>
        <taxon>Eubacteriales</taxon>
        <taxon>Clostridiaceae</taxon>
        <taxon>Clostridium</taxon>
    </lineage>
</organism>
<accession>A0A3R5U3V7</accession>
<dbReference type="Proteomes" id="UP000286268">
    <property type="component" value="Chromosome"/>
</dbReference>
<gene>
    <name evidence="1" type="ORF">C1I91_04725</name>
</gene>
<protein>
    <submittedName>
        <fullName evidence="1">Uncharacterized protein</fullName>
    </submittedName>
</protein>
<sequence>MLLELTNKSLLFERNGKMKKVILFTAVIASLCVFSAGRNAEAKSWGLTLDSASGWSWADRNWDTKDWSGSSGYVELVHIDDKDSYYMIGRALNSNNEVRSDKVTCKQGDGQKTVNELNMVQGKKYWLEGYNDNFKFSSVWAYGNFGWY</sequence>